<dbReference type="AlphaFoldDB" id="A0AA97CY62"/>
<dbReference type="EMBL" id="CP128986">
    <property type="protein sequence ID" value="WOC13462.1"/>
    <property type="molecule type" value="Genomic_DNA"/>
</dbReference>
<gene>
    <name evidence="2" type="ORF">MP11Mi_25630</name>
</gene>
<dbReference type="SUPFAM" id="SSF51726">
    <property type="entry name" value="UROD/MetE-like"/>
    <property type="match status" value="1"/>
</dbReference>
<dbReference type="InterPro" id="IPR002629">
    <property type="entry name" value="Met_Synth_C/arc"/>
</dbReference>
<dbReference type="GO" id="GO:0008270">
    <property type="term" value="F:zinc ion binding"/>
    <property type="evidence" value="ECO:0007669"/>
    <property type="project" value="InterPro"/>
</dbReference>
<evidence type="ECO:0000313" key="2">
    <source>
        <dbReference type="EMBL" id="WOC13462.1"/>
    </source>
</evidence>
<proteinExistence type="predicted"/>
<dbReference type="RefSeq" id="WP_420039281.1">
    <property type="nucleotide sequence ID" value="NZ_CP128986.1"/>
</dbReference>
<accession>A0AA97CY62</accession>
<name>A0AA97CY62_9ACTN</name>
<dbReference type="GO" id="GO:0003871">
    <property type="term" value="F:5-methyltetrahydropteroyltriglutamate-homocysteine S-methyltransferase activity"/>
    <property type="evidence" value="ECO:0007669"/>
    <property type="project" value="InterPro"/>
</dbReference>
<dbReference type="InterPro" id="IPR038071">
    <property type="entry name" value="UROD/MetE-like_sf"/>
</dbReference>
<dbReference type="Gene3D" id="3.20.20.210">
    <property type="match status" value="1"/>
</dbReference>
<feature type="domain" description="Cobalamin-independent methionine synthase MetE C-terminal/archaeal" evidence="1">
    <location>
        <begin position="14"/>
        <end position="327"/>
    </location>
</feature>
<dbReference type="Pfam" id="PF01717">
    <property type="entry name" value="Meth_synt_2"/>
    <property type="match status" value="1"/>
</dbReference>
<reference evidence="2" key="1">
    <citation type="submission" date="2023-06" db="EMBL/GenBank/DDBJ databases">
        <title>Gordonia sp. nov. and Pseudochrobactrum sp. nov., two species isolated from the burying beetle Nicrophorus vespilloides.</title>
        <authorList>
            <person name="Poehlein A."/>
            <person name="Guzman J."/>
            <person name="Daniel R."/>
            <person name="Vilcinskas A."/>
        </authorList>
    </citation>
    <scope>NUCLEOTIDE SEQUENCE</scope>
    <source>
        <strain evidence="2">MP11Mi</strain>
    </source>
</reference>
<evidence type="ECO:0000259" key="1">
    <source>
        <dbReference type="Pfam" id="PF01717"/>
    </source>
</evidence>
<organism evidence="2">
    <name type="scientific">Gordonia sp. MP11Mi</name>
    <dbReference type="NCBI Taxonomy" id="3022769"/>
    <lineage>
        <taxon>Bacteria</taxon>
        <taxon>Bacillati</taxon>
        <taxon>Actinomycetota</taxon>
        <taxon>Actinomycetes</taxon>
        <taxon>Mycobacteriales</taxon>
        <taxon>Gordoniaceae</taxon>
        <taxon>Gordonia</taxon>
    </lineage>
</organism>
<sequence>MTARVEGMPSGLGTGIGPMPGVDPAEAVRIVSGETDFAFLPELPARGAGADSVGRAGAVLIDMPFEVVHDVYRMTSRPGSVTRRARDFLARDLDALEEHWDTEGLIDTGRLLKVQLCGPFTYGARVELRNGHKLIRDKGARLDVIASMADGLSDHVRELERRLGAQVIVQLDEPDLERVLNGSVQPLTRLDAIPPVPVPLIAQRLEEMAAVIGRPMILHGGDRPHPELCPILDSYSVTVDFSHSLPDGAKDQLGVYLDQGGILLAGVVPPSRPLVEPRAEELAQRMAVVVDEIGLPRTVLRDNIIVTPHTGLADASPEWAAAALRIVSRTSELMSQDPDAL</sequence>
<dbReference type="GO" id="GO:0009086">
    <property type="term" value="P:methionine biosynthetic process"/>
    <property type="evidence" value="ECO:0007669"/>
    <property type="project" value="InterPro"/>
</dbReference>
<protein>
    <recommendedName>
        <fullName evidence="1">Cobalamin-independent methionine synthase MetE C-terminal/archaeal domain-containing protein</fullName>
    </recommendedName>
</protein>